<proteinExistence type="predicted"/>
<dbReference type="InterPro" id="IPR049457">
    <property type="entry name" value="Emfourin"/>
</dbReference>
<reference evidence="1" key="2">
    <citation type="submission" date="2022-09" db="EMBL/GenBank/DDBJ databases">
        <title>Biosynthetic gene clusters of Dactylosporangioum fulvum.</title>
        <authorList>
            <person name="Caradec T."/>
        </authorList>
    </citation>
    <scope>NUCLEOTIDE SEQUENCE</scope>
    <source>
        <strain evidence="1">NRRL B-16292</strain>
    </source>
</reference>
<dbReference type="Pfam" id="PF20242">
    <property type="entry name" value="Emfourin"/>
    <property type="match status" value="1"/>
</dbReference>
<gene>
    <name evidence="1" type="ORF">Dfulv_27865</name>
</gene>
<evidence type="ECO:0000313" key="1">
    <source>
        <dbReference type="EMBL" id="UWP78983.1"/>
    </source>
</evidence>
<accession>A0ABY5VMV8</accession>
<dbReference type="EMBL" id="CP073720">
    <property type="protein sequence ID" value="UWP78983.1"/>
    <property type="molecule type" value="Genomic_DNA"/>
</dbReference>
<protein>
    <recommendedName>
        <fullName evidence="3">MmyB-like transcription regulator ligand binding domain-containing protein</fullName>
    </recommendedName>
</protein>
<organism evidence="1 2">
    <name type="scientific">Dactylosporangium fulvum</name>
    <dbReference type="NCBI Taxonomy" id="53359"/>
    <lineage>
        <taxon>Bacteria</taxon>
        <taxon>Bacillati</taxon>
        <taxon>Actinomycetota</taxon>
        <taxon>Actinomycetes</taxon>
        <taxon>Micromonosporales</taxon>
        <taxon>Micromonosporaceae</taxon>
        <taxon>Dactylosporangium</taxon>
    </lineage>
</organism>
<dbReference type="RefSeq" id="WP_259856449.1">
    <property type="nucleotide sequence ID" value="NZ_BAAAST010000062.1"/>
</dbReference>
<sequence length="99" mass="10751">MTVRVELRRTGGIGGGELRTTVVSTLLPAAQADKLRSLVAALPLPPEGLPQPPPPPDSLRYELLLDRGGRQLTYLYFDNSLPDAVRELVEHLVSMSGPH</sequence>
<name>A0ABY5VMV8_9ACTN</name>
<evidence type="ECO:0000313" key="2">
    <source>
        <dbReference type="Proteomes" id="UP001059617"/>
    </source>
</evidence>
<dbReference type="Proteomes" id="UP001059617">
    <property type="component" value="Chromosome"/>
</dbReference>
<keyword evidence="2" id="KW-1185">Reference proteome</keyword>
<evidence type="ECO:0008006" key="3">
    <source>
        <dbReference type="Google" id="ProtNLM"/>
    </source>
</evidence>
<reference evidence="1" key="1">
    <citation type="submission" date="2021-04" db="EMBL/GenBank/DDBJ databases">
        <authorList>
            <person name="Hartkoorn R.C."/>
            <person name="Beaudoing E."/>
            <person name="Hot D."/>
        </authorList>
    </citation>
    <scope>NUCLEOTIDE SEQUENCE</scope>
    <source>
        <strain evidence="1">NRRL B-16292</strain>
    </source>
</reference>